<evidence type="ECO:0000313" key="8">
    <source>
        <dbReference type="Proteomes" id="UP000223606"/>
    </source>
</evidence>
<evidence type="ECO:0000256" key="3">
    <source>
        <dbReference type="ARBA" id="ARBA00023163"/>
    </source>
</evidence>
<dbReference type="OrthoDB" id="9809772at2"/>
<dbReference type="PANTHER" id="PTHR30055:SF234">
    <property type="entry name" value="HTH-TYPE TRANSCRIPTIONAL REGULATOR BETI"/>
    <property type="match status" value="1"/>
</dbReference>
<dbReference type="AlphaFoldDB" id="A0A2C9D060"/>
<evidence type="ECO:0000256" key="5">
    <source>
        <dbReference type="SAM" id="MobiDB-lite"/>
    </source>
</evidence>
<dbReference type="Pfam" id="PF00440">
    <property type="entry name" value="TetR_N"/>
    <property type="match status" value="1"/>
</dbReference>
<name>A0A2C9D060_9HYPH</name>
<dbReference type="Proteomes" id="UP000223606">
    <property type="component" value="Chromosome 1"/>
</dbReference>
<dbReference type="InterPro" id="IPR050109">
    <property type="entry name" value="HTH-type_TetR-like_transc_reg"/>
</dbReference>
<dbReference type="SUPFAM" id="SSF46689">
    <property type="entry name" value="Homeodomain-like"/>
    <property type="match status" value="1"/>
</dbReference>
<evidence type="ECO:0000256" key="2">
    <source>
        <dbReference type="ARBA" id="ARBA00023125"/>
    </source>
</evidence>
<dbReference type="InterPro" id="IPR001647">
    <property type="entry name" value="HTH_TetR"/>
</dbReference>
<feature type="DNA-binding region" description="H-T-H motif" evidence="4">
    <location>
        <begin position="43"/>
        <end position="62"/>
    </location>
</feature>
<proteinExistence type="predicted"/>
<evidence type="ECO:0000256" key="1">
    <source>
        <dbReference type="ARBA" id="ARBA00023015"/>
    </source>
</evidence>
<evidence type="ECO:0000313" key="7">
    <source>
        <dbReference type="EMBL" id="SON53636.1"/>
    </source>
</evidence>
<feature type="domain" description="HTH tetR-type" evidence="6">
    <location>
        <begin position="20"/>
        <end position="80"/>
    </location>
</feature>
<evidence type="ECO:0000259" key="6">
    <source>
        <dbReference type="PROSITE" id="PS50977"/>
    </source>
</evidence>
<keyword evidence="2 4" id="KW-0238">DNA-binding</keyword>
<dbReference type="EMBL" id="LT960614">
    <property type="protein sequence ID" value="SON53636.1"/>
    <property type="molecule type" value="Genomic_DNA"/>
</dbReference>
<sequence length="208" mass="21732">MAKVNGMPGTDVAVRAKGRPSSRERIVSAAGDLVRSQGAARLSLEAVAEKAEISKGGLLYNFPTKGALVGALIADYVEQLQKARACHLEALQSSGERNSVVRSHIMANATICERAGPPPAGILAAIAEDNTLLEPIRAYASTLVERIEADDDADLSLIAYLVGEGLCALELFQTNTLTEDQRKRALTLLDRLLAGGGGPAQAAASPGE</sequence>
<dbReference type="GO" id="GO:0003700">
    <property type="term" value="F:DNA-binding transcription factor activity"/>
    <property type="evidence" value="ECO:0007669"/>
    <property type="project" value="TreeGrafter"/>
</dbReference>
<evidence type="ECO:0000256" key="4">
    <source>
        <dbReference type="PROSITE-ProRule" id="PRU00335"/>
    </source>
</evidence>
<dbReference type="GO" id="GO:0000976">
    <property type="term" value="F:transcription cis-regulatory region binding"/>
    <property type="evidence" value="ECO:0007669"/>
    <property type="project" value="TreeGrafter"/>
</dbReference>
<organism evidence="7 8">
    <name type="scientific">Hartmannibacter diazotrophicus</name>
    <dbReference type="NCBI Taxonomy" id="1482074"/>
    <lineage>
        <taxon>Bacteria</taxon>
        <taxon>Pseudomonadati</taxon>
        <taxon>Pseudomonadota</taxon>
        <taxon>Alphaproteobacteria</taxon>
        <taxon>Hyphomicrobiales</taxon>
        <taxon>Pleomorphomonadaceae</taxon>
        <taxon>Hartmannibacter</taxon>
    </lineage>
</organism>
<gene>
    <name evidence="7" type="ORF">HDIA_0095</name>
</gene>
<keyword evidence="8" id="KW-1185">Reference proteome</keyword>
<keyword evidence="1" id="KW-0805">Transcription regulation</keyword>
<dbReference type="InterPro" id="IPR041479">
    <property type="entry name" value="TetR_CgmR_C"/>
</dbReference>
<dbReference type="RefSeq" id="WP_099553372.1">
    <property type="nucleotide sequence ID" value="NZ_LT960614.1"/>
</dbReference>
<dbReference type="PANTHER" id="PTHR30055">
    <property type="entry name" value="HTH-TYPE TRANSCRIPTIONAL REGULATOR RUTR"/>
    <property type="match status" value="1"/>
</dbReference>
<feature type="region of interest" description="Disordered" evidence="5">
    <location>
        <begin position="1"/>
        <end position="20"/>
    </location>
</feature>
<dbReference type="InterPro" id="IPR009057">
    <property type="entry name" value="Homeodomain-like_sf"/>
</dbReference>
<dbReference type="PROSITE" id="PS50977">
    <property type="entry name" value="HTH_TETR_2"/>
    <property type="match status" value="1"/>
</dbReference>
<dbReference type="Gene3D" id="1.10.357.10">
    <property type="entry name" value="Tetracycline Repressor, domain 2"/>
    <property type="match status" value="1"/>
</dbReference>
<protein>
    <submittedName>
        <fullName evidence="7">HTH-type transcriptional regulator RutR</fullName>
    </submittedName>
</protein>
<keyword evidence="3" id="KW-0804">Transcription</keyword>
<accession>A0A2C9D060</accession>
<dbReference type="Pfam" id="PF17937">
    <property type="entry name" value="TetR_C_28"/>
    <property type="match status" value="1"/>
</dbReference>
<dbReference type="KEGG" id="hdi:HDIA_0095"/>
<reference evidence="8" key="1">
    <citation type="submission" date="2017-09" db="EMBL/GenBank/DDBJ databases">
        <title>Genome sequence of Nannocystis excedens DSM 71.</title>
        <authorList>
            <person name="Blom J."/>
        </authorList>
    </citation>
    <scope>NUCLEOTIDE SEQUENCE [LARGE SCALE GENOMIC DNA]</scope>
    <source>
        <strain evidence="8">type strain: E19</strain>
    </source>
</reference>